<sequence>MDRELPGRTGNDWRVTGKHRDGTVNNQDGTVAPPGPIQNPVELRRRPGECR</sequence>
<dbReference type="Proteomes" id="UP000828390">
    <property type="component" value="Unassembled WGS sequence"/>
</dbReference>
<evidence type="ECO:0000313" key="2">
    <source>
        <dbReference type="EMBL" id="KAH3825309.1"/>
    </source>
</evidence>
<accession>A0A9D4GXE6</accession>
<keyword evidence="3" id="KW-1185">Reference proteome</keyword>
<gene>
    <name evidence="2" type="ORF">DPMN_127183</name>
</gene>
<comment type="caution">
    <text evidence="2">The sequence shown here is derived from an EMBL/GenBank/DDBJ whole genome shotgun (WGS) entry which is preliminary data.</text>
</comment>
<protein>
    <submittedName>
        <fullName evidence="2">Uncharacterized protein</fullName>
    </submittedName>
</protein>
<reference evidence="2" key="1">
    <citation type="journal article" date="2019" name="bioRxiv">
        <title>The Genome of the Zebra Mussel, Dreissena polymorpha: A Resource for Invasive Species Research.</title>
        <authorList>
            <person name="McCartney M.A."/>
            <person name="Auch B."/>
            <person name="Kono T."/>
            <person name="Mallez S."/>
            <person name="Zhang Y."/>
            <person name="Obille A."/>
            <person name="Becker A."/>
            <person name="Abrahante J.E."/>
            <person name="Garbe J."/>
            <person name="Badalamenti J.P."/>
            <person name="Herman A."/>
            <person name="Mangelson H."/>
            <person name="Liachko I."/>
            <person name="Sullivan S."/>
            <person name="Sone E.D."/>
            <person name="Koren S."/>
            <person name="Silverstein K.A.T."/>
            <person name="Beckman K.B."/>
            <person name="Gohl D.M."/>
        </authorList>
    </citation>
    <scope>NUCLEOTIDE SEQUENCE</scope>
    <source>
        <strain evidence="2">Duluth1</strain>
        <tissue evidence="2">Whole animal</tissue>
    </source>
</reference>
<evidence type="ECO:0000313" key="3">
    <source>
        <dbReference type="Proteomes" id="UP000828390"/>
    </source>
</evidence>
<reference evidence="2" key="2">
    <citation type="submission" date="2020-11" db="EMBL/GenBank/DDBJ databases">
        <authorList>
            <person name="McCartney M.A."/>
            <person name="Auch B."/>
            <person name="Kono T."/>
            <person name="Mallez S."/>
            <person name="Becker A."/>
            <person name="Gohl D.M."/>
            <person name="Silverstein K.A.T."/>
            <person name="Koren S."/>
            <person name="Bechman K.B."/>
            <person name="Herman A."/>
            <person name="Abrahante J.E."/>
            <person name="Garbe J."/>
        </authorList>
    </citation>
    <scope>NUCLEOTIDE SEQUENCE</scope>
    <source>
        <strain evidence="2">Duluth1</strain>
        <tissue evidence="2">Whole animal</tissue>
    </source>
</reference>
<proteinExistence type="predicted"/>
<feature type="region of interest" description="Disordered" evidence="1">
    <location>
        <begin position="1"/>
        <end position="51"/>
    </location>
</feature>
<dbReference type="AlphaFoldDB" id="A0A9D4GXE6"/>
<organism evidence="2 3">
    <name type="scientific">Dreissena polymorpha</name>
    <name type="common">Zebra mussel</name>
    <name type="synonym">Mytilus polymorpha</name>
    <dbReference type="NCBI Taxonomy" id="45954"/>
    <lineage>
        <taxon>Eukaryota</taxon>
        <taxon>Metazoa</taxon>
        <taxon>Spiralia</taxon>
        <taxon>Lophotrochozoa</taxon>
        <taxon>Mollusca</taxon>
        <taxon>Bivalvia</taxon>
        <taxon>Autobranchia</taxon>
        <taxon>Heteroconchia</taxon>
        <taxon>Euheterodonta</taxon>
        <taxon>Imparidentia</taxon>
        <taxon>Neoheterodontei</taxon>
        <taxon>Myida</taxon>
        <taxon>Dreissenoidea</taxon>
        <taxon>Dreissenidae</taxon>
        <taxon>Dreissena</taxon>
    </lineage>
</organism>
<name>A0A9D4GXE6_DREPO</name>
<dbReference type="EMBL" id="JAIWYP010000005">
    <property type="protein sequence ID" value="KAH3825309.1"/>
    <property type="molecule type" value="Genomic_DNA"/>
</dbReference>
<feature type="compositionally biased region" description="Basic and acidic residues" evidence="1">
    <location>
        <begin position="42"/>
        <end position="51"/>
    </location>
</feature>
<evidence type="ECO:0000256" key="1">
    <source>
        <dbReference type="SAM" id="MobiDB-lite"/>
    </source>
</evidence>